<evidence type="ECO:0000256" key="4">
    <source>
        <dbReference type="ARBA" id="ARBA00022475"/>
    </source>
</evidence>
<organism evidence="11 12">
    <name type="scientific">Promicromonospora umidemergens</name>
    <dbReference type="NCBI Taxonomy" id="629679"/>
    <lineage>
        <taxon>Bacteria</taxon>
        <taxon>Bacillati</taxon>
        <taxon>Actinomycetota</taxon>
        <taxon>Actinomycetes</taxon>
        <taxon>Micrococcales</taxon>
        <taxon>Promicromonosporaceae</taxon>
        <taxon>Promicromonospora</taxon>
    </lineage>
</organism>
<evidence type="ECO:0000313" key="11">
    <source>
        <dbReference type="EMBL" id="GAA4689810.1"/>
    </source>
</evidence>
<dbReference type="Pfam" id="PF02699">
    <property type="entry name" value="YajC"/>
    <property type="match status" value="1"/>
</dbReference>
<dbReference type="PANTHER" id="PTHR33909:SF1">
    <property type="entry name" value="SEC TRANSLOCON ACCESSORY COMPLEX SUBUNIT YAJC"/>
    <property type="match status" value="1"/>
</dbReference>
<accession>A0ABP8WIA7</accession>
<evidence type="ECO:0000256" key="10">
    <source>
        <dbReference type="SAM" id="MobiDB-lite"/>
    </source>
</evidence>
<comment type="subcellular location">
    <subcellularLocation>
        <location evidence="1">Cell membrane</location>
        <topology evidence="1">Single-pass membrane protein</topology>
    </subcellularLocation>
</comment>
<evidence type="ECO:0000256" key="2">
    <source>
        <dbReference type="ARBA" id="ARBA00006742"/>
    </source>
</evidence>
<evidence type="ECO:0000256" key="3">
    <source>
        <dbReference type="ARBA" id="ARBA00022448"/>
    </source>
</evidence>
<dbReference type="PANTHER" id="PTHR33909">
    <property type="entry name" value="SEC TRANSLOCON ACCESSORY COMPLEX SUBUNIT YAJC"/>
    <property type="match status" value="1"/>
</dbReference>
<evidence type="ECO:0000256" key="1">
    <source>
        <dbReference type="ARBA" id="ARBA00004162"/>
    </source>
</evidence>
<keyword evidence="3" id="KW-0813">Transport</keyword>
<evidence type="ECO:0008006" key="13">
    <source>
        <dbReference type="Google" id="ProtNLM"/>
    </source>
</evidence>
<proteinExistence type="inferred from homology"/>
<keyword evidence="8" id="KW-0811">Translocation</keyword>
<dbReference type="RefSeq" id="WP_253871045.1">
    <property type="nucleotide sequence ID" value="NZ_BAABHM010000004.1"/>
</dbReference>
<evidence type="ECO:0000256" key="7">
    <source>
        <dbReference type="ARBA" id="ARBA00022989"/>
    </source>
</evidence>
<reference evidence="12" key="1">
    <citation type="journal article" date="2019" name="Int. J. Syst. Evol. Microbiol.">
        <title>The Global Catalogue of Microorganisms (GCM) 10K type strain sequencing project: providing services to taxonomists for standard genome sequencing and annotation.</title>
        <authorList>
            <consortium name="The Broad Institute Genomics Platform"/>
            <consortium name="The Broad Institute Genome Sequencing Center for Infectious Disease"/>
            <person name="Wu L."/>
            <person name="Ma J."/>
        </authorList>
    </citation>
    <scope>NUCLEOTIDE SEQUENCE [LARGE SCALE GENOMIC DNA]</scope>
    <source>
        <strain evidence="12">JCM 17975</strain>
    </source>
</reference>
<keyword evidence="5" id="KW-0812">Transmembrane</keyword>
<feature type="region of interest" description="Disordered" evidence="10">
    <location>
        <begin position="85"/>
        <end position="147"/>
    </location>
</feature>
<dbReference type="NCBIfam" id="TIGR00739">
    <property type="entry name" value="yajC"/>
    <property type="match status" value="1"/>
</dbReference>
<keyword evidence="9" id="KW-0472">Membrane</keyword>
<dbReference type="SMART" id="SM01323">
    <property type="entry name" value="YajC"/>
    <property type="match status" value="1"/>
</dbReference>
<name>A0ABP8WIA7_9MICO</name>
<evidence type="ECO:0000256" key="8">
    <source>
        <dbReference type="ARBA" id="ARBA00023010"/>
    </source>
</evidence>
<feature type="compositionally biased region" description="Acidic residues" evidence="10">
    <location>
        <begin position="87"/>
        <end position="108"/>
    </location>
</feature>
<keyword evidence="4" id="KW-1003">Cell membrane</keyword>
<comment type="similarity">
    <text evidence="2">Belongs to the YajC family.</text>
</comment>
<dbReference type="EMBL" id="BAABHM010000004">
    <property type="protein sequence ID" value="GAA4689810.1"/>
    <property type="molecule type" value="Genomic_DNA"/>
</dbReference>
<evidence type="ECO:0000256" key="5">
    <source>
        <dbReference type="ARBA" id="ARBA00022692"/>
    </source>
</evidence>
<keyword evidence="12" id="KW-1185">Reference proteome</keyword>
<gene>
    <name evidence="11" type="ORF">GCM10023198_05570</name>
</gene>
<comment type="caution">
    <text evidence="11">The sequence shown here is derived from an EMBL/GenBank/DDBJ whole genome shotgun (WGS) entry which is preliminary data.</text>
</comment>
<evidence type="ECO:0000256" key="6">
    <source>
        <dbReference type="ARBA" id="ARBA00022927"/>
    </source>
</evidence>
<dbReference type="InterPro" id="IPR003849">
    <property type="entry name" value="Preprotein_translocase_YajC"/>
</dbReference>
<protein>
    <recommendedName>
        <fullName evidence="13">Preprotein translocase subunit YajC</fullName>
    </recommendedName>
</protein>
<dbReference type="PRINTS" id="PR01853">
    <property type="entry name" value="YAJCTRNLCASE"/>
</dbReference>
<keyword evidence="7" id="KW-1133">Transmembrane helix</keyword>
<evidence type="ECO:0000313" key="12">
    <source>
        <dbReference type="Proteomes" id="UP001500843"/>
    </source>
</evidence>
<evidence type="ECO:0000256" key="9">
    <source>
        <dbReference type="ARBA" id="ARBA00023136"/>
    </source>
</evidence>
<feature type="compositionally biased region" description="Basic and acidic residues" evidence="10">
    <location>
        <begin position="128"/>
        <end position="147"/>
    </location>
</feature>
<dbReference type="Proteomes" id="UP001500843">
    <property type="component" value="Unassembled WGS sequence"/>
</dbReference>
<keyword evidence="6" id="KW-0653">Protein transport</keyword>
<sequence>MDPTMLILIAILLAVMFFMSSRTRKQQREAAEFRNNITAGTKVMTASGMIGTVIDVDESTDQVTIESFPGSPTTWLRAAISKKVEEPVADDVDTDDEADESDVTEESETASTIRPDATDVPDDLSDLDTAKREYQEQQRRDADADGK</sequence>